<protein>
    <submittedName>
        <fullName evidence="1">Uncharacterized protein</fullName>
    </submittedName>
</protein>
<name>A0A5N5T9G2_9CRUS</name>
<dbReference type="Proteomes" id="UP000326759">
    <property type="component" value="Unassembled WGS sequence"/>
</dbReference>
<sequence>MHLQRHMSYKFAPNLFKISQEMFSQQYHLINTASNRFGESFYPIIYLKGESEIKEESLDLKEEDEENGERDVDEICGLAESQLIVSFINYKTNQSTRSFPRKKRKDRHLECYHCHAGFHFMRNIAVTAYDMTACMAMHFQILFQIIKEPYWDVRLIKIQ</sequence>
<organism evidence="1 2">
    <name type="scientific">Armadillidium nasatum</name>
    <dbReference type="NCBI Taxonomy" id="96803"/>
    <lineage>
        <taxon>Eukaryota</taxon>
        <taxon>Metazoa</taxon>
        <taxon>Ecdysozoa</taxon>
        <taxon>Arthropoda</taxon>
        <taxon>Crustacea</taxon>
        <taxon>Multicrustacea</taxon>
        <taxon>Malacostraca</taxon>
        <taxon>Eumalacostraca</taxon>
        <taxon>Peracarida</taxon>
        <taxon>Isopoda</taxon>
        <taxon>Oniscidea</taxon>
        <taxon>Crinocheta</taxon>
        <taxon>Armadillidiidae</taxon>
        <taxon>Armadillidium</taxon>
    </lineage>
</organism>
<gene>
    <name evidence="1" type="ORF">Anas_12655</name>
</gene>
<evidence type="ECO:0000313" key="2">
    <source>
        <dbReference type="Proteomes" id="UP000326759"/>
    </source>
</evidence>
<accession>A0A5N5T9G2</accession>
<reference evidence="1 2" key="1">
    <citation type="journal article" date="2019" name="PLoS Biol.">
        <title>Sex chromosomes control vertical transmission of feminizing Wolbachia symbionts in an isopod.</title>
        <authorList>
            <person name="Becking T."/>
            <person name="Chebbi M.A."/>
            <person name="Giraud I."/>
            <person name="Moumen B."/>
            <person name="Laverre T."/>
            <person name="Caubet Y."/>
            <person name="Peccoud J."/>
            <person name="Gilbert C."/>
            <person name="Cordaux R."/>
        </authorList>
    </citation>
    <scope>NUCLEOTIDE SEQUENCE [LARGE SCALE GENOMIC DNA]</scope>
    <source>
        <strain evidence="1">ANa2</strain>
        <tissue evidence="1">Whole body excluding digestive tract and cuticle</tissue>
    </source>
</reference>
<comment type="caution">
    <text evidence="1">The sequence shown here is derived from an EMBL/GenBank/DDBJ whole genome shotgun (WGS) entry which is preliminary data.</text>
</comment>
<evidence type="ECO:0000313" key="1">
    <source>
        <dbReference type="EMBL" id="KAB7503122.1"/>
    </source>
</evidence>
<keyword evidence="2" id="KW-1185">Reference proteome</keyword>
<proteinExistence type="predicted"/>
<dbReference type="EMBL" id="SEYY01005827">
    <property type="protein sequence ID" value="KAB7503122.1"/>
    <property type="molecule type" value="Genomic_DNA"/>
</dbReference>
<dbReference type="AlphaFoldDB" id="A0A5N5T9G2"/>